<dbReference type="PANTHER" id="PTHR43625:SF78">
    <property type="entry name" value="PYRIDOXAL REDUCTASE-RELATED"/>
    <property type="match status" value="1"/>
</dbReference>
<reference evidence="4" key="1">
    <citation type="submission" date="2016-02" db="EMBL/GenBank/DDBJ databases">
        <title>Comparative genomics of biotechnologically important yeasts.</title>
        <authorList>
            <consortium name="DOE Joint Genome Institute"/>
            <person name="Riley R."/>
            <person name="Haridas S."/>
            <person name="Wolfe K.H."/>
            <person name="Lopes M.R."/>
            <person name="Hittinger C.T."/>
            <person name="Goker M."/>
            <person name="Salamov A."/>
            <person name="Wisecaver J."/>
            <person name="Long T.M."/>
            <person name="Aerts A.L."/>
            <person name="Barry K."/>
            <person name="Choi C."/>
            <person name="Clum A."/>
            <person name="Coughlan A.Y."/>
            <person name="Deshpande S."/>
            <person name="Douglass A.P."/>
            <person name="Hanson S.J."/>
            <person name="Klenk H.-P."/>
            <person name="Labutti K."/>
            <person name="Lapidus A."/>
            <person name="Lindquist E."/>
            <person name="Lipzen A."/>
            <person name="Meier-Kolthoff J.P."/>
            <person name="Ohm R.A."/>
            <person name="Otillar R.P."/>
            <person name="Pangilinan J."/>
            <person name="Peng Y."/>
            <person name="Rokas A."/>
            <person name="Rosa C.A."/>
            <person name="Scheuner C."/>
            <person name="Sibirny A.A."/>
            <person name="Slot J.C."/>
            <person name="Stielow J.B."/>
            <person name="Sun H."/>
            <person name="Kurtzman C.P."/>
            <person name="Blackwell M."/>
            <person name="Jeffries T.W."/>
            <person name="Grigoriev I.V."/>
        </authorList>
    </citation>
    <scope>NUCLEOTIDE SEQUENCE [LARGE SCALE GENOMIC DNA]</scope>
    <source>
        <strain evidence="4">NRRL Y-17796</strain>
    </source>
</reference>
<dbReference type="InterPro" id="IPR023210">
    <property type="entry name" value="NADP_OxRdtase_dom"/>
</dbReference>
<dbReference type="InterPro" id="IPR036812">
    <property type="entry name" value="NAD(P)_OxRdtase_dom_sf"/>
</dbReference>
<dbReference type="GO" id="GO:0005737">
    <property type="term" value="C:cytoplasm"/>
    <property type="evidence" value="ECO:0007669"/>
    <property type="project" value="TreeGrafter"/>
</dbReference>
<dbReference type="AlphaFoldDB" id="A0A1E4T9F8"/>
<dbReference type="InterPro" id="IPR050791">
    <property type="entry name" value="Aldo-Keto_reductase"/>
</dbReference>
<dbReference type="GO" id="GO:0016491">
    <property type="term" value="F:oxidoreductase activity"/>
    <property type="evidence" value="ECO:0007669"/>
    <property type="project" value="UniProtKB-KW"/>
</dbReference>
<organism evidence="3 4">
    <name type="scientific">Tortispora caseinolytica NRRL Y-17796</name>
    <dbReference type="NCBI Taxonomy" id="767744"/>
    <lineage>
        <taxon>Eukaryota</taxon>
        <taxon>Fungi</taxon>
        <taxon>Dikarya</taxon>
        <taxon>Ascomycota</taxon>
        <taxon>Saccharomycotina</taxon>
        <taxon>Trigonopsidomycetes</taxon>
        <taxon>Trigonopsidales</taxon>
        <taxon>Trigonopsidaceae</taxon>
        <taxon>Tortispora</taxon>
    </lineage>
</organism>
<protein>
    <recommendedName>
        <fullName evidence="2">NADP-dependent oxidoreductase domain-containing protein</fullName>
    </recommendedName>
</protein>
<dbReference type="Pfam" id="PF00248">
    <property type="entry name" value="Aldo_ket_red"/>
    <property type="match status" value="1"/>
</dbReference>
<dbReference type="SUPFAM" id="SSF51430">
    <property type="entry name" value="NAD(P)-linked oxidoreductase"/>
    <property type="match status" value="1"/>
</dbReference>
<dbReference type="PANTHER" id="PTHR43625">
    <property type="entry name" value="AFLATOXIN B1 ALDEHYDE REDUCTASE"/>
    <property type="match status" value="1"/>
</dbReference>
<dbReference type="OrthoDB" id="37537at2759"/>
<sequence>MSTLAGKAIGPIGLGLMNLTWRPVSVPREQAFAAIKTALDAGYNFLNAGEFYNAPERPCENLDYLSEFFKKYPEYLDKAVVSVKGAIGPDFSPQSDPESLMASIDNIAKHLAPKTLDVFEPARVDANVPIEDIVTTLAKAVEAGKIKAISLSEVSAKTLEKACAVQKIDAVEIEFSMFTTEPRSNGMFKVAAENGVTVVCYSPFARGFLAGAFRGQTKYNGDDLRQHFDRFSPENFAANQRTSDLIYEFAERKGVRASQVALAWIMYHEKLFPGLQLIPIPGASSPERVKENIVDFSLTDDEFNELEQILASAEIKGGRANAVMIKHMDV</sequence>
<dbReference type="Proteomes" id="UP000095023">
    <property type="component" value="Unassembled WGS sequence"/>
</dbReference>
<evidence type="ECO:0000313" key="4">
    <source>
        <dbReference type="Proteomes" id="UP000095023"/>
    </source>
</evidence>
<gene>
    <name evidence="3" type="ORF">CANCADRAFT_145456</name>
</gene>
<keyword evidence="1" id="KW-0560">Oxidoreductase</keyword>
<dbReference type="EMBL" id="KV453844">
    <property type="protein sequence ID" value="ODV88361.1"/>
    <property type="molecule type" value="Genomic_DNA"/>
</dbReference>
<feature type="domain" description="NADP-dependent oxidoreductase" evidence="2">
    <location>
        <begin position="11"/>
        <end position="310"/>
    </location>
</feature>
<proteinExistence type="predicted"/>
<dbReference type="CDD" id="cd19077">
    <property type="entry name" value="AKR_AKR8A1-2"/>
    <property type="match status" value="1"/>
</dbReference>
<dbReference type="Gene3D" id="3.20.20.100">
    <property type="entry name" value="NADP-dependent oxidoreductase domain"/>
    <property type="match status" value="1"/>
</dbReference>
<evidence type="ECO:0000259" key="2">
    <source>
        <dbReference type="Pfam" id="PF00248"/>
    </source>
</evidence>
<keyword evidence="4" id="KW-1185">Reference proteome</keyword>
<accession>A0A1E4T9F8</accession>
<evidence type="ECO:0000313" key="3">
    <source>
        <dbReference type="EMBL" id="ODV88361.1"/>
    </source>
</evidence>
<evidence type="ECO:0000256" key="1">
    <source>
        <dbReference type="ARBA" id="ARBA00023002"/>
    </source>
</evidence>
<name>A0A1E4T9F8_9ASCO</name>